<dbReference type="VEuPathDB" id="FungiDB:FOIG_12713"/>
<dbReference type="Proteomes" id="UP000285860">
    <property type="component" value="Unassembled WGS sequence"/>
</dbReference>
<gene>
    <name evidence="1" type="ORF">BFJ68_g13864</name>
</gene>
<accession>A0A420PZ52</accession>
<dbReference type="VEuPathDB" id="FungiDB:FOZG_13619"/>
<dbReference type="InterPro" id="IPR029063">
    <property type="entry name" value="SAM-dependent_MTases_sf"/>
</dbReference>
<dbReference type="Gene3D" id="3.40.50.150">
    <property type="entry name" value="Vaccinia Virus protein VP39"/>
    <property type="match status" value="1"/>
</dbReference>
<dbReference type="SUPFAM" id="SSF53335">
    <property type="entry name" value="S-adenosyl-L-methionine-dependent methyltransferases"/>
    <property type="match status" value="1"/>
</dbReference>
<reference evidence="1 2" key="1">
    <citation type="journal article" date="2018" name="Sci. Rep.">
        <title>Characterisation of pathogen-specific regions and novel effector candidates in Fusarium oxysporum f. sp. cepae.</title>
        <authorList>
            <person name="Armitage A.D."/>
            <person name="Taylor A."/>
            <person name="Sobczyk M.K."/>
            <person name="Baxter L."/>
            <person name="Greenfield B.P."/>
            <person name="Bates H.J."/>
            <person name="Wilson F."/>
            <person name="Jackson A.C."/>
            <person name="Ott S."/>
            <person name="Harrison R.J."/>
            <person name="Clarkson J.P."/>
        </authorList>
    </citation>
    <scope>NUCLEOTIDE SEQUENCE [LARGE SCALE GENOMIC DNA]</scope>
    <source>
        <strain evidence="1 2">Fo_A28</strain>
    </source>
</reference>
<dbReference type="VEuPathDB" id="FungiDB:FOC4_g10002456"/>
<evidence type="ECO:0000313" key="2">
    <source>
        <dbReference type="Proteomes" id="UP000285860"/>
    </source>
</evidence>
<dbReference type="VEuPathDB" id="FungiDB:FOXG_11901"/>
<protein>
    <recommendedName>
        <fullName evidence="3">Methyltransferase</fullName>
    </recommendedName>
</protein>
<evidence type="ECO:0008006" key="3">
    <source>
        <dbReference type="Google" id="ProtNLM"/>
    </source>
</evidence>
<dbReference type="VEuPathDB" id="FungiDB:FOC1_g10006394"/>
<dbReference type="EMBL" id="MRCY01000108">
    <property type="protein sequence ID" value="RKK97805.1"/>
    <property type="molecule type" value="Genomic_DNA"/>
</dbReference>
<dbReference type="AlphaFoldDB" id="A0A420PZ52"/>
<dbReference type="VEuPathDB" id="FungiDB:FOMG_18308"/>
<name>A0A420PZ52_FUSOX</name>
<dbReference type="VEuPathDB" id="FungiDB:HZS61_007726"/>
<comment type="caution">
    <text evidence="1">The sequence shown here is derived from an EMBL/GenBank/DDBJ whole genome shotgun (WGS) entry which is preliminary data.</text>
</comment>
<proteinExistence type="predicted"/>
<organism evidence="1 2">
    <name type="scientific">Fusarium oxysporum</name>
    <name type="common">Fusarium vascular wilt</name>
    <dbReference type="NCBI Taxonomy" id="5507"/>
    <lineage>
        <taxon>Eukaryota</taxon>
        <taxon>Fungi</taxon>
        <taxon>Dikarya</taxon>
        <taxon>Ascomycota</taxon>
        <taxon>Pezizomycotina</taxon>
        <taxon>Sordariomycetes</taxon>
        <taxon>Hypocreomycetidae</taxon>
        <taxon>Hypocreales</taxon>
        <taxon>Nectriaceae</taxon>
        <taxon>Fusarium</taxon>
        <taxon>Fusarium oxysporum species complex</taxon>
    </lineage>
</organism>
<evidence type="ECO:0000313" key="1">
    <source>
        <dbReference type="EMBL" id="RKK97805.1"/>
    </source>
</evidence>
<sequence>MSTATVSAVAGAVTASTPLAPFSGTEGSYMLPHHAQEIERLHRQHLFMNTTTGGQLLVVPSIHEKKSLRVLDSGAADAPDESAIHKVELRSHDVRTPFPHSWDWSSKFDVINQRLLIWGIQSAEWPRVISNLVASLKPGGYIQFVEAEWIDPDNLADEKTRPQLRKQAALQEWSTASFGMDIHIAYKLEGLLRDAGLEDVRKVQFNHGYGALARSKDQRNVSAELWVECFRTLDEKIPEGGIPGVAANSKEFHEFLDALEVEIKTYGYQPKLNYVYGRKPLA</sequence>